<dbReference type="RefSeq" id="WP_059032963.1">
    <property type="nucleotide sequence ID" value="NZ_BSDN01000001.1"/>
</dbReference>
<dbReference type="Gene3D" id="3.40.50.150">
    <property type="entry name" value="Vaccinia Virus protein VP39"/>
    <property type="match status" value="1"/>
</dbReference>
<comment type="similarity">
    <text evidence="1 6">Belongs to the methyltransferase superfamily. PrmA family.</text>
</comment>
<keyword evidence="7" id="KW-0687">Ribonucleoprotein</keyword>
<dbReference type="InterPro" id="IPR050078">
    <property type="entry name" value="Ribosomal_L11_MeTrfase_PrmA"/>
</dbReference>
<evidence type="ECO:0000256" key="6">
    <source>
        <dbReference type="HAMAP-Rule" id="MF_00735"/>
    </source>
</evidence>
<gene>
    <name evidence="6" type="primary">prmA</name>
    <name evidence="7" type="ORF">TSYNT_878</name>
</gene>
<dbReference type="PIRSF" id="PIRSF000401">
    <property type="entry name" value="RPL11_MTase"/>
    <property type="match status" value="1"/>
</dbReference>
<reference evidence="7" key="1">
    <citation type="journal article" date="2016" name="Genome Announc.">
        <title>Draft Genome Sequence of the Syntrophic Lactate-Degrading Bacterium Tepidanaerobacter syntrophicus JLT.</title>
        <authorList>
            <person name="Matsuura N."/>
            <person name="Ohashi A."/>
            <person name="Tourlousse D.M."/>
            <person name="Sekiguchi Y."/>
        </authorList>
    </citation>
    <scope>NUCLEOTIDE SEQUENCE [LARGE SCALE GENOMIC DNA]</scope>
    <source>
        <strain evidence="7">JL</strain>
    </source>
</reference>
<proteinExistence type="inferred from homology"/>
<dbReference type="Pfam" id="PF06325">
    <property type="entry name" value="PrmA"/>
    <property type="match status" value="1"/>
</dbReference>
<dbReference type="HAMAP" id="MF_00735">
    <property type="entry name" value="Methyltr_PrmA"/>
    <property type="match status" value="1"/>
</dbReference>
<dbReference type="GO" id="GO:0005737">
    <property type="term" value="C:cytoplasm"/>
    <property type="evidence" value="ECO:0007669"/>
    <property type="project" value="UniProtKB-SubCell"/>
</dbReference>
<comment type="function">
    <text evidence="6">Methylates ribosomal protein L11.</text>
</comment>
<dbReference type="GO" id="GO:0016279">
    <property type="term" value="F:protein-lysine N-methyltransferase activity"/>
    <property type="evidence" value="ECO:0007669"/>
    <property type="project" value="RHEA"/>
</dbReference>
<keyword evidence="8" id="KW-1185">Reference proteome</keyword>
<evidence type="ECO:0000313" key="7">
    <source>
        <dbReference type="EMBL" id="GAQ25550.1"/>
    </source>
</evidence>
<dbReference type="EMBL" id="DF977002">
    <property type="protein sequence ID" value="GAQ25550.1"/>
    <property type="molecule type" value="Genomic_DNA"/>
</dbReference>
<comment type="subcellular location">
    <subcellularLocation>
        <location evidence="6">Cytoplasm</location>
    </subcellularLocation>
</comment>
<dbReference type="SUPFAM" id="SSF53335">
    <property type="entry name" value="S-adenosyl-L-methionine-dependent methyltransferases"/>
    <property type="match status" value="1"/>
</dbReference>
<dbReference type="OrthoDB" id="9785995at2"/>
<dbReference type="Proteomes" id="UP000062160">
    <property type="component" value="Unassembled WGS sequence"/>
</dbReference>
<dbReference type="AlphaFoldDB" id="A0A0U9HFJ7"/>
<evidence type="ECO:0000256" key="4">
    <source>
        <dbReference type="ARBA" id="ARBA00022679"/>
    </source>
</evidence>
<evidence type="ECO:0000256" key="2">
    <source>
        <dbReference type="ARBA" id="ARBA00022490"/>
    </source>
</evidence>
<name>A0A0U9HFJ7_9FIRM</name>
<evidence type="ECO:0000313" key="8">
    <source>
        <dbReference type="Proteomes" id="UP000062160"/>
    </source>
</evidence>
<dbReference type="STRING" id="224999.GCA_001485475_01580"/>
<comment type="catalytic activity">
    <reaction evidence="6">
        <text>L-lysyl-[protein] + 3 S-adenosyl-L-methionine = N(6),N(6),N(6)-trimethyl-L-lysyl-[protein] + 3 S-adenosyl-L-homocysteine + 3 H(+)</text>
        <dbReference type="Rhea" id="RHEA:54192"/>
        <dbReference type="Rhea" id="RHEA-COMP:9752"/>
        <dbReference type="Rhea" id="RHEA-COMP:13826"/>
        <dbReference type="ChEBI" id="CHEBI:15378"/>
        <dbReference type="ChEBI" id="CHEBI:29969"/>
        <dbReference type="ChEBI" id="CHEBI:57856"/>
        <dbReference type="ChEBI" id="CHEBI:59789"/>
        <dbReference type="ChEBI" id="CHEBI:61961"/>
    </reaction>
</comment>
<feature type="binding site" evidence="6">
    <location>
        <position position="246"/>
    </location>
    <ligand>
        <name>S-adenosyl-L-methionine</name>
        <dbReference type="ChEBI" id="CHEBI:59789"/>
    </ligand>
</feature>
<protein>
    <recommendedName>
        <fullName evidence="6">Ribosomal protein L11 methyltransferase</fullName>
        <shortName evidence="6">L11 Mtase</shortName>
        <ecNumber evidence="6">2.1.1.-</ecNumber>
    </recommendedName>
</protein>
<dbReference type="EC" id="2.1.1.-" evidence="6"/>
<organism evidence="7">
    <name type="scientific">Tepidanaerobacter syntrophicus</name>
    <dbReference type="NCBI Taxonomy" id="224999"/>
    <lineage>
        <taxon>Bacteria</taxon>
        <taxon>Bacillati</taxon>
        <taxon>Bacillota</taxon>
        <taxon>Clostridia</taxon>
        <taxon>Thermosediminibacterales</taxon>
        <taxon>Tepidanaerobacteraceae</taxon>
        <taxon>Tepidanaerobacter</taxon>
    </lineage>
</organism>
<evidence type="ECO:0000256" key="3">
    <source>
        <dbReference type="ARBA" id="ARBA00022603"/>
    </source>
</evidence>
<keyword evidence="2 6" id="KW-0963">Cytoplasm</keyword>
<dbReference type="CDD" id="cd02440">
    <property type="entry name" value="AdoMet_MTases"/>
    <property type="match status" value="1"/>
</dbReference>
<evidence type="ECO:0000256" key="1">
    <source>
        <dbReference type="ARBA" id="ARBA00009741"/>
    </source>
</evidence>
<keyword evidence="5 6" id="KW-0949">S-adenosyl-L-methionine</keyword>
<dbReference type="InterPro" id="IPR029063">
    <property type="entry name" value="SAM-dependent_MTases_sf"/>
</dbReference>
<keyword evidence="7" id="KW-0689">Ribosomal protein</keyword>
<feature type="binding site" evidence="6">
    <location>
        <position position="160"/>
    </location>
    <ligand>
        <name>S-adenosyl-L-methionine</name>
        <dbReference type="ChEBI" id="CHEBI:59789"/>
    </ligand>
</feature>
<dbReference type="GO" id="GO:0005840">
    <property type="term" value="C:ribosome"/>
    <property type="evidence" value="ECO:0007669"/>
    <property type="project" value="UniProtKB-KW"/>
</dbReference>
<feature type="binding site" evidence="6">
    <location>
        <position position="203"/>
    </location>
    <ligand>
        <name>S-adenosyl-L-methionine</name>
        <dbReference type="ChEBI" id="CHEBI:59789"/>
    </ligand>
</feature>
<keyword evidence="3 6" id="KW-0489">Methyltransferase</keyword>
<sequence>MNWVEIRVKTTTEAIEAVSNIFYEAGVAGVVIEDPKIYLRPHDTEEWDYIEIPEGLDFEVAQVTGYLVEDSSLAERAETIRKRINELPNYGLNIGKGEIILTTISETDWSTAWKKYYKPTHIGNRIVIKPSWETYTPKPEEIVIELDPGMAFGTGTHETTVLCLEILEKYVKQGMTVIDVGCGSGILSIASGKLGASQVLAIDTDENAVRITQENAERNGLDTVIQAIKNDKLKDIDFKADIIVANIIADVIIDLSKEAALCLKDGGIFIASGIIKDRKLSVIEALERNGFDLVEQFEKGEWVALVSTQTPIGK</sequence>
<dbReference type="GO" id="GO:0032259">
    <property type="term" value="P:methylation"/>
    <property type="evidence" value="ECO:0007669"/>
    <property type="project" value="UniProtKB-KW"/>
</dbReference>
<keyword evidence="4 6" id="KW-0808">Transferase</keyword>
<feature type="binding site" evidence="6">
    <location>
        <position position="181"/>
    </location>
    <ligand>
        <name>S-adenosyl-L-methionine</name>
        <dbReference type="ChEBI" id="CHEBI:59789"/>
    </ligand>
</feature>
<accession>A0A0U9HFJ7</accession>
<dbReference type="PANTHER" id="PTHR43648:SF1">
    <property type="entry name" value="ELECTRON TRANSFER FLAVOPROTEIN BETA SUBUNIT LYSINE METHYLTRANSFERASE"/>
    <property type="match status" value="1"/>
</dbReference>
<dbReference type="InterPro" id="IPR004498">
    <property type="entry name" value="Ribosomal_PrmA_MeTrfase"/>
</dbReference>
<dbReference type="NCBIfam" id="TIGR00406">
    <property type="entry name" value="prmA"/>
    <property type="match status" value="1"/>
</dbReference>
<dbReference type="PANTHER" id="PTHR43648">
    <property type="entry name" value="ELECTRON TRANSFER FLAVOPROTEIN BETA SUBUNIT LYSINE METHYLTRANSFERASE"/>
    <property type="match status" value="1"/>
</dbReference>
<evidence type="ECO:0000256" key="5">
    <source>
        <dbReference type="ARBA" id="ARBA00022691"/>
    </source>
</evidence>